<evidence type="ECO:0000313" key="2">
    <source>
        <dbReference type="Proteomes" id="UP000006034"/>
    </source>
</evidence>
<accession>E5YB81</accession>
<gene>
    <name evidence="1" type="ORF">HMPREF0179_03454</name>
</gene>
<reference evidence="1 2" key="1">
    <citation type="submission" date="2010-10" db="EMBL/GenBank/DDBJ databases">
        <authorList>
            <consortium name="The Broad Institute Genome Sequencing Platform"/>
            <person name="Ward D."/>
            <person name="Earl A."/>
            <person name="Feldgarden M."/>
            <person name="Young S.K."/>
            <person name="Gargeya S."/>
            <person name="Zeng Q."/>
            <person name="Alvarado L."/>
            <person name="Berlin A."/>
            <person name="Bochicchio J."/>
            <person name="Chapman S.B."/>
            <person name="Chen Z."/>
            <person name="Freedman E."/>
            <person name="Gellesch M."/>
            <person name="Goldberg J."/>
            <person name="Griggs A."/>
            <person name="Gujja S."/>
            <person name="Heilman E."/>
            <person name="Heiman D."/>
            <person name="Howarth C."/>
            <person name="Mehta T."/>
            <person name="Neiman D."/>
            <person name="Pearson M."/>
            <person name="Roberts A."/>
            <person name="Saif S."/>
            <person name="Shea T."/>
            <person name="Shenoy N."/>
            <person name="Sisk P."/>
            <person name="Stolte C."/>
            <person name="Sykes S."/>
            <person name="White J."/>
            <person name="Yandava C."/>
            <person name="Allen-Vercoe E."/>
            <person name="Sibley C."/>
            <person name="Ambrose C.E."/>
            <person name="Strauss J."/>
            <person name="Daigneault M."/>
            <person name="Haas B."/>
            <person name="Nusbaum C."/>
            <person name="Birren B."/>
        </authorList>
    </citation>
    <scope>NUCLEOTIDE SEQUENCE [LARGE SCALE GENOMIC DNA]</scope>
    <source>
        <strain evidence="1 2">3_1_6</strain>
    </source>
</reference>
<dbReference type="STRING" id="563192.HMPREF0179_03454"/>
<dbReference type="OrthoDB" id="92308at2"/>
<dbReference type="Proteomes" id="UP000006034">
    <property type="component" value="Unassembled WGS sequence"/>
</dbReference>
<dbReference type="eggNOG" id="ENOG502Z9G9">
    <property type="taxonomic scope" value="Bacteria"/>
</dbReference>
<name>E5YB81_BILW3</name>
<comment type="caution">
    <text evidence="1">The sequence shown here is derived from an EMBL/GenBank/DDBJ whole genome shotgun (WGS) entry which is preliminary data.</text>
</comment>
<dbReference type="EMBL" id="ADCP02000001">
    <property type="protein sequence ID" value="EFV42777.1"/>
    <property type="molecule type" value="Genomic_DNA"/>
</dbReference>
<proteinExistence type="predicted"/>
<organism evidence="1 2">
    <name type="scientific">Bilophila wadsworthia (strain 3_1_6)</name>
    <dbReference type="NCBI Taxonomy" id="563192"/>
    <lineage>
        <taxon>Bacteria</taxon>
        <taxon>Pseudomonadati</taxon>
        <taxon>Thermodesulfobacteriota</taxon>
        <taxon>Desulfovibrionia</taxon>
        <taxon>Desulfovibrionales</taxon>
        <taxon>Desulfovibrionaceae</taxon>
        <taxon>Bilophila</taxon>
    </lineage>
</organism>
<dbReference type="HOGENOM" id="CLU_060719_0_0_7"/>
<sequence length="195" mass="21885">MKTTILSEYGFHEALLGMGLSHGKTSGITSLWDIRDDASLKERALKLAGLGKGHDKFLRMIVVTLDITAPLYWWKQFDTYKVGTVAQSESTMHTLMKNPLTPEMFEGGLFPDLVRSLNVVGKQDGFETLNRCLPQSFLQRRIVQANYAVLANIIVQRTGHKLPEWKTFIESVLWGVQRPELLRKAAGISHETASA</sequence>
<dbReference type="AlphaFoldDB" id="E5YB81"/>
<reference evidence="1 2" key="2">
    <citation type="submission" date="2013-04" db="EMBL/GenBank/DDBJ databases">
        <title>The Genome Sequence of Bilophila wadsworthia 3_1_6.</title>
        <authorList>
            <consortium name="The Broad Institute Genomics Platform"/>
            <person name="Earl A."/>
            <person name="Ward D."/>
            <person name="Feldgarden M."/>
            <person name="Gevers D."/>
            <person name="Sibley C."/>
            <person name="Strauss J."/>
            <person name="Allen-Vercoe E."/>
            <person name="Walker B."/>
            <person name="Young S."/>
            <person name="Zeng Q."/>
            <person name="Gargeya S."/>
            <person name="Fitzgerald M."/>
            <person name="Haas B."/>
            <person name="Abouelleil A."/>
            <person name="Allen A.W."/>
            <person name="Alvarado L."/>
            <person name="Arachchi H.M."/>
            <person name="Berlin A.M."/>
            <person name="Chapman S.B."/>
            <person name="Gainer-Dewar J."/>
            <person name="Goldberg J."/>
            <person name="Griggs A."/>
            <person name="Gujja S."/>
            <person name="Hansen M."/>
            <person name="Howarth C."/>
            <person name="Imamovic A."/>
            <person name="Ireland A."/>
            <person name="Larimer J."/>
            <person name="McCowan C."/>
            <person name="Murphy C."/>
            <person name="Pearson M."/>
            <person name="Poon T.W."/>
            <person name="Priest M."/>
            <person name="Roberts A."/>
            <person name="Saif S."/>
            <person name="Shea T."/>
            <person name="Sisk P."/>
            <person name="Sykes S."/>
            <person name="Wortman J."/>
            <person name="Nusbaum C."/>
            <person name="Birren B."/>
        </authorList>
    </citation>
    <scope>NUCLEOTIDE SEQUENCE [LARGE SCALE GENOMIC DNA]</scope>
    <source>
        <strain evidence="1 2">3_1_6</strain>
    </source>
</reference>
<protein>
    <submittedName>
        <fullName evidence="1">Uncharacterized protein</fullName>
    </submittedName>
</protein>
<keyword evidence="2" id="KW-1185">Reference proteome</keyword>
<dbReference type="GeneID" id="78087666"/>
<evidence type="ECO:0000313" key="1">
    <source>
        <dbReference type="EMBL" id="EFV42777.1"/>
    </source>
</evidence>
<dbReference type="RefSeq" id="WP_005030309.1">
    <property type="nucleotide sequence ID" value="NZ_KE150238.1"/>
</dbReference>